<proteinExistence type="inferred from homology"/>
<dbReference type="Pfam" id="PF01029">
    <property type="entry name" value="NusB"/>
    <property type="match status" value="1"/>
</dbReference>
<evidence type="ECO:0000256" key="4">
    <source>
        <dbReference type="ARBA" id="ARBA00023015"/>
    </source>
</evidence>
<evidence type="ECO:0000313" key="10">
    <source>
        <dbReference type="Proteomes" id="UP000184420"/>
    </source>
</evidence>
<dbReference type="PANTHER" id="PTHR11078:SF3">
    <property type="entry name" value="ANTITERMINATION NUSB DOMAIN-CONTAINING PROTEIN"/>
    <property type="match status" value="1"/>
</dbReference>
<dbReference type="InterPro" id="IPR035926">
    <property type="entry name" value="NusB-like_sf"/>
</dbReference>
<dbReference type="AlphaFoldDB" id="A0A1M6YNL6"/>
<feature type="domain" description="NusB/RsmB/TIM44" evidence="8">
    <location>
        <begin position="280"/>
        <end position="373"/>
    </location>
</feature>
<dbReference type="STRING" id="1419482.SAMN05444266_102401"/>
<comment type="function">
    <text evidence="6">Involved in transcription antitermination. Required for transcription of ribosomal RNA (rRNA) genes. Binds specifically to the boxA antiterminator sequence of the ribosomal RNA (rrn) operons.</text>
</comment>
<dbReference type="Gene3D" id="1.10.940.10">
    <property type="entry name" value="NusB-like"/>
    <property type="match status" value="1"/>
</dbReference>
<dbReference type="InterPro" id="IPR011605">
    <property type="entry name" value="NusB_fam"/>
</dbReference>
<keyword evidence="5 6" id="KW-0804">Transcription</keyword>
<dbReference type="NCBIfam" id="TIGR01951">
    <property type="entry name" value="nusB"/>
    <property type="match status" value="1"/>
</dbReference>
<dbReference type="SUPFAM" id="SSF48013">
    <property type="entry name" value="NusB-like"/>
    <property type="match status" value="1"/>
</dbReference>
<dbReference type="GO" id="GO:0031564">
    <property type="term" value="P:transcription antitermination"/>
    <property type="evidence" value="ECO:0007669"/>
    <property type="project" value="UniProtKB-KW"/>
</dbReference>
<keyword evidence="10" id="KW-1185">Reference proteome</keyword>
<organism evidence="9 10">
    <name type="scientific">Chitinophaga jiangningensis</name>
    <dbReference type="NCBI Taxonomy" id="1419482"/>
    <lineage>
        <taxon>Bacteria</taxon>
        <taxon>Pseudomonadati</taxon>
        <taxon>Bacteroidota</taxon>
        <taxon>Chitinophagia</taxon>
        <taxon>Chitinophagales</taxon>
        <taxon>Chitinophagaceae</taxon>
        <taxon>Chitinophaga</taxon>
    </lineage>
</organism>
<keyword evidence="7" id="KW-0812">Transmembrane</keyword>
<evidence type="ECO:0000313" key="9">
    <source>
        <dbReference type="EMBL" id="SHL19693.1"/>
    </source>
</evidence>
<reference evidence="9 10" key="1">
    <citation type="submission" date="2016-11" db="EMBL/GenBank/DDBJ databases">
        <authorList>
            <person name="Jaros S."/>
            <person name="Januszkiewicz K."/>
            <person name="Wedrychowicz H."/>
        </authorList>
    </citation>
    <scope>NUCLEOTIDE SEQUENCE [LARGE SCALE GENOMIC DNA]</scope>
    <source>
        <strain evidence="9 10">DSM 27406</strain>
    </source>
</reference>
<dbReference type="GO" id="GO:0006353">
    <property type="term" value="P:DNA-templated transcription termination"/>
    <property type="evidence" value="ECO:0007669"/>
    <property type="project" value="UniProtKB-UniRule"/>
</dbReference>
<dbReference type="GO" id="GO:0005829">
    <property type="term" value="C:cytosol"/>
    <property type="evidence" value="ECO:0007669"/>
    <property type="project" value="TreeGrafter"/>
</dbReference>
<accession>A0A1M6YNL6</accession>
<keyword evidence="4 6" id="KW-0805">Transcription regulation</keyword>
<keyword evidence="7" id="KW-1133">Transmembrane helix</keyword>
<evidence type="ECO:0000256" key="1">
    <source>
        <dbReference type="ARBA" id="ARBA00005952"/>
    </source>
</evidence>
<keyword evidence="7" id="KW-0472">Membrane</keyword>
<feature type="transmembrane region" description="Helical" evidence="7">
    <location>
        <begin position="66"/>
        <end position="82"/>
    </location>
</feature>
<keyword evidence="2 6" id="KW-0889">Transcription antitermination</keyword>
<comment type="similarity">
    <text evidence="1 6">Belongs to the NusB family.</text>
</comment>
<evidence type="ECO:0000256" key="5">
    <source>
        <dbReference type="ARBA" id="ARBA00023163"/>
    </source>
</evidence>
<dbReference type="GO" id="GO:0003723">
    <property type="term" value="F:RNA binding"/>
    <property type="evidence" value="ECO:0007669"/>
    <property type="project" value="UniProtKB-UniRule"/>
</dbReference>
<gene>
    <name evidence="6" type="primary">nusB</name>
    <name evidence="9" type="ORF">SAMN05444266_102401</name>
</gene>
<keyword evidence="3 6" id="KW-0694">RNA-binding</keyword>
<evidence type="ECO:0000256" key="3">
    <source>
        <dbReference type="ARBA" id="ARBA00022884"/>
    </source>
</evidence>
<evidence type="ECO:0000256" key="2">
    <source>
        <dbReference type="ARBA" id="ARBA00022814"/>
    </source>
</evidence>
<sequence>MKFFSVDKAHENYAKGQYGSNFQPFGCFCAIHTDKSSPGPGKNDRAPCFKLNLTPVTGPESVNIDFFLYFCALIPVLFYTMISRRNIRVKVMQTLYALETMEQSSIKPGTATRLLNEKLDQTCQIFTYLLYSVTQVAQYAEIDAAARASKHLPSAEDLQVNTKIAGNEFLYQIINDKGFQVNLEQWKMRHLAEEELIRKMYNLLVATDTYKAYIADDQRSKAGEKEILEFIYKEILAKSELFQQHLEDTFLHWGDDADMMNILLSNYFNKPHLFNFMQLISKEKLDYAKELLLTVIDKKEYCLELIKPKLQNWDPERIAAVDMLLMEMGVCEFLYFPTIPTKVTINEYIDLAKAYSTPQSGQFINGILDNILKDLEKEQLVKKQDRPKK</sequence>
<protein>
    <recommendedName>
        <fullName evidence="6">Transcription antitermination protein NusB</fullName>
    </recommendedName>
    <alternativeName>
        <fullName evidence="6">Antitermination factor NusB</fullName>
    </alternativeName>
</protein>
<dbReference type="InterPro" id="IPR006027">
    <property type="entry name" value="NusB_RsmB_TIM44"/>
</dbReference>
<name>A0A1M6YNL6_9BACT</name>
<evidence type="ECO:0000256" key="6">
    <source>
        <dbReference type="HAMAP-Rule" id="MF_00073"/>
    </source>
</evidence>
<dbReference type="HAMAP" id="MF_00073">
    <property type="entry name" value="NusB"/>
    <property type="match status" value="1"/>
</dbReference>
<evidence type="ECO:0000256" key="7">
    <source>
        <dbReference type="SAM" id="Phobius"/>
    </source>
</evidence>
<evidence type="ECO:0000259" key="8">
    <source>
        <dbReference type="Pfam" id="PF01029"/>
    </source>
</evidence>
<dbReference type="EMBL" id="FRBL01000002">
    <property type="protein sequence ID" value="SHL19693.1"/>
    <property type="molecule type" value="Genomic_DNA"/>
</dbReference>
<dbReference type="PANTHER" id="PTHR11078">
    <property type="entry name" value="N UTILIZATION SUBSTANCE PROTEIN B-RELATED"/>
    <property type="match status" value="1"/>
</dbReference>
<dbReference type="Proteomes" id="UP000184420">
    <property type="component" value="Unassembled WGS sequence"/>
</dbReference>